<accession>A0A2A5STQ4</accession>
<name>A0A2A5STQ4_LACLC</name>
<dbReference type="EMBL" id="JXKC01000004">
    <property type="protein sequence ID" value="PCS18855.1"/>
    <property type="molecule type" value="Genomic_DNA"/>
</dbReference>
<gene>
    <name evidence="1" type="ORF">RU92_GL002047</name>
</gene>
<reference evidence="1 2" key="1">
    <citation type="submission" date="2014-12" db="EMBL/GenBank/DDBJ databases">
        <title>Draft genome sequences of 10 type strains of Lactococcus.</title>
        <authorList>
            <person name="Sun Z."/>
            <person name="Zhong Z."/>
            <person name="Liu W."/>
            <person name="Zhang W."/>
            <person name="Zhang H."/>
        </authorList>
    </citation>
    <scope>NUCLEOTIDE SEQUENCE [LARGE SCALE GENOMIC DNA]</scope>
    <source>
        <strain evidence="1 2">DSM 21502</strain>
    </source>
</reference>
<dbReference type="Proteomes" id="UP000218711">
    <property type="component" value="Unassembled WGS sequence"/>
</dbReference>
<evidence type="ECO:0000313" key="1">
    <source>
        <dbReference type="EMBL" id="PCS18855.1"/>
    </source>
</evidence>
<dbReference type="AlphaFoldDB" id="A0A2A5STQ4"/>
<proteinExistence type="predicted"/>
<evidence type="ECO:0000313" key="2">
    <source>
        <dbReference type="Proteomes" id="UP000218711"/>
    </source>
</evidence>
<organism evidence="1 2">
    <name type="scientific">Lactococcus cremoris subsp. tructae</name>
    <dbReference type="NCBI Taxonomy" id="542833"/>
    <lineage>
        <taxon>Bacteria</taxon>
        <taxon>Bacillati</taxon>
        <taxon>Bacillota</taxon>
        <taxon>Bacilli</taxon>
        <taxon>Lactobacillales</taxon>
        <taxon>Streptococcaceae</taxon>
        <taxon>Lactococcus</taxon>
    </lineage>
</organism>
<sequence>MKITDKAVSNFLLMKKLSVKFFQKLVIYKRKRYNYVSRGENYGEFIKSYKG</sequence>
<comment type="caution">
    <text evidence="1">The sequence shown here is derived from an EMBL/GenBank/DDBJ whole genome shotgun (WGS) entry which is preliminary data.</text>
</comment>
<protein>
    <submittedName>
        <fullName evidence="1">Uncharacterized protein</fullName>
    </submittedName>
</protein>